<comment type="caution">
    <text evidence="9">The sequence shown here is derived from an EMBL/GenBank/DDBJ whole genome shotgun (WGS) entry which is preliminary data.</text>
</comment>
<keyword evidence="4" id="KW-0540">Nuclease</keyword>
<sequence length="139" mass="16085">MRERGLLRDTRAVSVEEAVADVRNKTNSFRFHRSGETISRHFREVLLSRCWLSKCPRVFSTIPSSEISSKGRDPQNEKELYNKRHSQARNVIERTFGILKNQFAILKTATYACCVMHNFIRMHGSSNLAIDEEIVVNED</sequence>
<keyword evidence="5" id="KW-0479">Metal-binding</keyword>
<evidence type="ECO:0000256" key="3">
    <source>
        <dbReference type="ARBA" id="ARBA00006958"/>
    </source>
</evidence>
<dbReference type="OrthoDB" id="1699974at2759"/>
<accession>A0A3S4NPV3</accession>
<evidence type="ECO:0000313" key="10">
    <source>
        <dbReference type="Proteomes" id="UP000283530"/>
    </source>
</evidence>
<keyword evidence="6" id="KW-0378">Hydrolase</keyword>
<evidence type="ECO:0000256" key="1">
    <source>
        <dbReference type="ARBA" id="ARBA00001968"/>
    </source>
</evidence>
<dbReference type="InterPro" id="IPR027806">
    <property type="entry name" value="HARBI1_dom"/>
</dbReference>
<keyword evidence="7" id="KW-0539">Nucleus</keyword>
<comment type="subcellular location">
    <subcellularLocation>
        <location evidence="2">Nucleus</location>
    </subcellularLocation>
</comment>
<evidence type="ECO:0000256" key="2">
    <source>
        <dbReference type="ARBA" id="ARBA00004123"/>
    </source>
</evidence>
<dbReference type="GO" id="GO:0005634">
    <property type="term" value="C:nucleus"/>
    <property type="evidence" value="ECO:0007669"/>
    <property type="project" value="UniProtKB-SubCell"/>
</dbReference>
<dbReference type="InterPro" id="IPR045249">
    <property type="entry name" value="HARBI1-like"/>
</dbReference>
<keyword evidence="10" id="KW-1185">Reference proteome</keyword>
<dbReference type="GO" id="GO:0004518">
    <property type="term" value="F:nuclease activity"/>
    <property type="evidence" value="ECO:0007669"/>
    <property type="project" value="UniProtKB-KW"/>
</dbReference>
<reference evidence="9 10" key="1">
    <citation type="journal article" date="2019" name="Nat. Plants">
        <title>Stout camphor tree genome fills gaps in understanding of flowering plant genome evolution.</title>
        <authorList>
            <person name="Chaw S.M."/>
            <person name="Liu Y.C."/>
            <person name="Wu Y.W."/>
            <person name="Wang H.Y."/>
            <person name="Lin C.I."/>
            <person name="Wu C.S."/>
            <person name="Ke H.M."/>
            <person name="Chang L.Y."/>
            <person name="Hsu C.Y."/>
            <person name="Yang H.T."/>
            <person name="Sudianto E."/>
            <person name="Hsu M.H."/>
            <person name="Wu K.P."/>
            <person name="Wang L.N."/>
            <person name="Leebens-Mack J.H."/>
            <person name="Tsai I.J."/>
        </authorList>
    </citation>
    <scope>NUCLEOTIDE SEQUENCE [LARGE SCALE GENOMIC DNA]</scope>
    <source>
        <strain evidence="10">cv. Chaw 1501</strain>
        <tissue evidence="9">Young leaves</tissue>
    </source>
</reference>
<dbReference type="GO" id="GO:0046872">
    <property type="term" value="F:metal ion binding"/>
    <property type="evidence" value="ECO:0007669"/>
    <property type="project" value="UniProtKB-KW"/>
</dbReference>
<evidence type="ECO:0000313" key="9">
    <source>
        <dbReference type="EMBL" id="RWR80010.1"/>
    </source>
</evidence>
<name>A0A3S4NPV3_9MAGN</name>
<comment type="similarity">
    <text evidence="3">Belongs to the HARBI1 family.</text>
</comment>
<evidence type="ECO:0000256" key="7">
    <source>
        <dbReference type="ARBA" id="ARBA00023242"/>
    </source>
</evidence>
<dbReference type="GO" id="GO:0016787">
    <property type="term" value="F:hydrolase activity"/>
    <property type="evidence" value="ECO:0007669"/>
    <property type="project" value="UniProtKB-KW"/>
</dbReference>
<feature type="domain" description="DDE Tnp4" evidence="8">
    <location>
        <begin position="66"/>
        <end position="109"/>
    </location>
</feature>
<dbReference type="EMBL" id="QPKB01000003">
    <property type="protein sequence ID" value="RWR80010.1"/>
    <property type="molecule type" value="Genomic_DNA"/>
</dbReference>
<protein>
    <submittedName>
        <fullName evidence="9">Putative nuclease HARBI1</fullName>
    </submittedName>
</protein>
<dbReference type="AlphaFoldDB" id="A0A3S4NPV3"/>
<dbReference type="PANTHER" id="PTHR22930">
    <property type="match status" value="1"/>
</dbReference>
<evidence type="ECO:0000256" key="4">
    <source>
        <dbReference type="ARBA" id="ARBA00022722"/>
    </source>
</evidence>
<comment type="cofactor">
    <cofactor evidence="1">
        <name>a divalent metal cation</name>
        <dbReference type="ChEBI" id="CHEBI:60240"/>
    </cofactor>
</comment>
<evidence type="ECO:0000259" key="8">
    <source>
        <dbReference type="Pfam" id="PF13359"/>
    </source>
</evidence>
<gene>
    <name evidence="9" type="ORF">CKAN_00861500</name>
</gene>
<dbReference type="Pfam" id="PF13359">
    <property type="entry name" value="DDE_Tnp_4"/>
    <property type="match status" value="1"/>
</dbReference>
<evidence type="ECO:0000256" key="5">
    <source>
        <dbReference type="ARBA" id="ARBA00022723"/>
    </source>
</evidence>
<proteinExistence type="inferred from homology"/>
<dbReference type="PANTHER" id="PTHR22930:SF251">
    <property type="entry name" value="DDE TNP4 DOMAIN-CONTAINING PROTEIN"/>
    <property type="match status" value="1"/>
</dbReference>
<evidence type="ECO:0000256" key="6">
    <source>
        <dbReference type="ARBA" id="ARBA00022801"/>
    </source>
</evidence>
<organism evidence="9 10">
    <name type="scientific">Cinnamomum micranthum f. kanehirae</name>
    <dbReference type="NCBI Taxonomy" id="337451"/>
    <lineage>
        <taxon>Eukaryota</taxon>
        <taxon>Viridiplantae</taxon>
        <taxon>Streptophyta</taxon>
        <taxon>Embryophyta</taxon>
        <taxon>Tracheophyta</taxon>
        <taxon>Spermatophyta</taxon>
        <taxon>Magnoliopsida</taxon>
        <taxon>Magnoliidae</taxon>
        <taxon>Laurales</taxon>
        <taxon>Lauraceae</taxon>
        <taxon>Cinnamomum</taxon>
    </lineage>
</organism>
<dbReference type="Proteomes" id="UP000283530">
    <property type="component" value="Unassembled WGS sequence"/>
</dbReference>